<organism evidence="2 3">
    <name type="scientific">Phenylobacterium montanum</name>
    <dbReference type="NCBI Taxonomy" id="2823693"/>
    <lineage>
        <taxon>Bacteria</taxon>
        <taxon>Pseudomonadati</taxon>
        <taxon>Pseudomonadota</taxon>
        <taxon>Alphaproteobacteria</taxon>
        <taxon>Caulobacterales</taxon>
        <taxon>Caulobacteraceae</taxon>
        <taxon>Phenylobacterium</taxon>
    </lineage>
</organism>
<reference evidence="2" key="1">
    <citation type="submission" date="2021-04" db="EMBL/GenBank/DDBJ databases">
        <title>The complete genome sequence of Caulobacter sp. S6.</title>
        <authorList>
            <person name="Tang Y."/>
            <person name="Ouyang W."/>
            <person name="Liu Q."/>
            <person name="Huang B."/>
            <person name="Guo Z."/>
            <person name="Lei P."/>
        </authorList>
    </citation>
    <scope>NUCLEOTIDE SEQUENCE</scope>
    <source>
        <strain evidence="2">S6</strain>
    </source>
</reference>
<evidence type="ECO:0008006" key="4">
    <source>
        <dbReference type="Google" id="ProtNLM"/>
    </source>
</evidence>
<dbReference type="KEGG" id="caul:KCG34_05995"/>
<evidence type="ECO:0000313" key="3">
    <source>
        <dbReference type="Proteomes" id="UP000676409"/>
    </source>
</evidence>
<protein>
    <recommendedName>
        <fullName evidence="4">Cytochrome C</fullName>
    </recommendedName>
</protein>
<name>A0A975IW42_9CAUL</name>
<proteinExistence type="predicted"/>
<dbReference type="EMBL" id="CP073078">
    <property type="protein sequence ID" value="QUD89430.1"/>
    <property type="molecule type" value="Genomic_DNA"/>
</dbReference>
<dbReference type="Proteomes" id="UP000676409">
    <property type="component" value="Chromosome"/>
</dbReference>
<evidence type="ECO:0000256" key="1">
    <source>
        <dbReference type="SAM" id="SignalP"/>
    </source>
</evidence>
<feature type="chain" id="PRO_5036894164" description="Cytochrome C" evidence="1">
    <location>
        <begin position="25"/>
        <end position="451"/>
    </location>
</feature>
<accession>A0A975IW42</accession>
<keyword evidence="1" id="KW-0732">Signal</keyword>
<sequence length="451" mass="47319">MQLNLDCARLLALLTVLAASLAQAAPANAVPAFAAQTGQPCQMCHVGGFGPQLTVFGRNFKLHGYTQRATPFSIPLSAMVEASYVRTTKAQAAPPAPDFARNDNVALDQASLFFAGGFGEHLGAFVQATYDGVARAFSWDNLDVRATTTTQLAGHDVVVGASLNNAPGVQDAWNTLPAWGFPYSGSSLAPAPATTPLIDGALAQTSLGLTGYAWIDSSLYLEGGAYGSPGATSLARLGADPTSPGDISGLAPYGRIAFQKMMGNAALEVGAFGVDASIHPGLDRSTGFLDRYTDLGVDASYEAPLAHGDIFAVNARYTHERQALQATCALAIEGRPGGCGHSHLDEMTADVSYYWHGWLGATLAGFDTTGSANPVIYAGNRTFRPDSTGVMLQLDATPFGGRPQPARRANLRVGLQYTAYTRFDGAGVNFDGAGTRASDNNTFRVFTWLAF</sequence>
<feature type="signal peptide" evidence="1">
    <location>
        <begin position="1"/>
        <end position="24"/>
    </location>
</feature>
<dbReference type="RefSeq" id="WP_211939482.1">
    <property type="nucleotide sequence ID" value="NZ_CP073078.1"/>
</dbReference>
<keyword evidence="3" id="KW-1185">Reference proteome</keyword>
<dbReference type="AlphaFoldDB" id="A0A975IW42"/>
<evidence type="ECO:0000313" key="2">
    <source>
        <dbReference type="EMBL" id="QUD89430.1"/>
    </source>
</evidence>
<gene>
    <name evidence="2" type="ORF">KCG34_05995</name>
</gene>